<dbReference type="PANTHER" id="PTHR24273">
    <property type="entry name" value="FI04643P-RELATED"/>
    <property type="match status" value="1"/>
</dbReference>
<feature type="domain" description="HYR" evidence="6">
    <location>
        <begin position="1683"/>
        <end position="1763"/>
    </location>
</feature>
<dbReference type="Proteomes" id="UP000813018">
    <property type="component" value="Unassembled WGS sequence"/>
</dbReference>
<evidence type="ECO:0000313" key="9">
    <source>
        <dbReference type="Proteomes" id="UP000813018"/>
    </source>
</evidence>
<dbReference type="NCBIfam" id="NF033679">
    <property type="entry name" value="DNRLRE_dom"/>
    <property type="match status" value="1"/>
</dbReference>
<gene>
    <name evidence="8" type="ORF">K0O23_10245</name>
</gene>
<organism evidence="8 9">
    <name type="scientific">Pontibacter aydingkolensis</name>
    <dbReference type="NCBI Taxonomy" id="1911536"/>
    <lineage>
        <taxon>Bacteria</taxon>
        <taxon>Pseudomonadati</taxon>
        <taxon>Bacteroidota</taxon>
        <taxon>Cytophagia</taxon>
        <taxon>Cytophagales</taxon>
        <taxon>Hymenobacteraceae</taxon>
        <taxon>Pontibacter</taxon>
    </lineage>
</organism>
<dbReference type="InterPro" id="IPR013517">
    <property type="entry name" value="FG-GAP"/>
</dbReference>
<dbReference type="InterPro" id="IPR028994">
    <property type="entry name" value="Integrin_alpha_N"/>
</dbReference>
<dbReference type="InterPro" id="IPR036116">
    <property type="entry name" value="FN3_sf"/>
</dbReference>
<keyword evidence="5" id="KW-1015">Disulfide bond</keyword>
<dbReference type="InterPro" id="IPR003410">
    <property type="entry name" value="HYR_dom"/>
</dbReference>
<dbReference type="Gene3D" id="2.60.120.200">
    <property type="match status" value="2"/>
</dbReference>
<dbReference type="SUPFAM" id="SSF69318">
    <property type="entry name" value="Integrin alpha N-terminal domain"/>
    <property type="match status" value="2"/>
</dbReference>
<keyword evidence="2" id="KW-0964">Secreted</keyword>
<feature type="domain" description="HYR" evidence="6">
    <location>
        <begin position="2244"/>
        <end position="2324"/>
    </location>
</feature>
<dbReference type="Pfam" id="PF12733">
    <property type="entry name" value="Cadherin-like"/>
    <property type="match status" value="3"/>
</dbReference>
<comment type="subcellular location">
    <subcellularLocation>
        <location evidence="1">Secreted</location>
    </subcellularLocation>
</comment>
<dbReference type="Pfam" id="PF17963">
    <property type="entry name" value="Big_9"/>
    <property type="match status" value="1"/>
</dbReference>
<evidence type="ECO:0000256" key="4">
    <source>
        <dbReference type="ARBA" id="ARBA00022737"/>
    </source>
</evidence>
<dbReference type="InterPro" id="IPR013783">
    <property type="entry name" value="Ig-like_fold"/>
</dbReference>
<feature type="domain" description="Fibronectin type-III" evidence="7">
    <location>
        <begin position="155"/>
        <end position="253"/>
    </location>
</feature>
<dbReference type="PROSITE" id="PS50853">
    <property type="entry name" value="FN3"/>
    <property type="match status" value="1"/>
</dbReference>
<dbReference type="Gene3D" id="2.60.40.10">
    <property type="entry name" value="Immunoglobulins"/>
    <property type="match status" value="4"/>
</dbReference>
<dbReference type="RefSeq" id="WP_219877332.1">
    <property type="nucleotide sequence ID" value="NZ_JAHYXK010000007.1"/>
</dbReference>
<dbReference type="EMBL" id="JAHYXK010000007">
    <property type="protein sequence ID" value="MBW7467452.1"/>
    <property type="molecule type" value="Genomic_DNA"/>
</dbReference>
<dbReference type="InterPro" id="IPR006558">
    <property type="entry name" value="LamG-like"/>
</dbReference>
<keyword evidence="4" id="KW-0677">Repeat</keyword>
<dbReference type="Gene3D" id="2.60.40.2810">
    <property type="match status" value="1"/>
</dbReference>
<name>A0ABS7CUF2_9BACT</name>
<dbReference type="InterPro" id="IPR026341">
    <property type="entry name" value="T9SS_type_B"/>
</dbReference>
<dbReference type="Pfam" id="PF13517">
    <property type="entry name" value="FG-GAP_3"/>
    <property type="match status" value="2"/>
</dbReference>
<dbReference type="InterPro" id="IPR025883">
    <property type="entry name" value="Cadherin-like_domain"/>
</dbReference>
<dbReference type="Pfam" id="PF02494">
    <property type="entry name" value="HYR"/>
    <property type="match status" value="2"/>
</dbReference>
<reference evidence="8 9" key="1">
    <citation type="journal article" date="2016" name="Int. J. Syst. Evol. Microbiol.">
        <title>Pontibacter aydingkolensis sp. nov., isolated from soil of a salt lake.</title>
        <authorList>
            <person name="Osman G."/>
            <person name="Zhang T."/>
            <person name="Lou K."/>
            <person name="Gao Y."/>
            <person name="Chang W."/>
            <person name="Lin Q."/>
            <person name="Yang H.M."/>
            <person name="Huo X.D."/>
            <person name="Wang N."/>
        </authorList>
    </citation>
    <scope>NUCLEOTIDE SEQUENCE [LARGE SCALE GENOMIC DNA]</scope>
    <source>
        <strain evidence="8 9">KACC 19255</strain>
    </source>
</reference>
<evidence type="ECO:0000259" key="7">
    <source>
        <dbReference type="PROSITE" id="PS50853"/>
    </source>
</evidence>
<evidence type="ECO:0000256" key="5">
    <source>
        <dbReference type="ARBA" id="ARBA00023157"/>
    </source>
</evidence>
<comment type="caution">
    <text evidence="8">The sequence shown here is derived from an EMBL/GenBank/DDBJ whole genome shotgun (WGS) entry which is preliminary data.</text>
</comment>
<evidence type="ECO:0000256" key="2">
    <source>
        <dbReference type="ARBA" id="ARBA00022525"/>
    </source>
</evidence>
<dbReference type="PANTHER" id="PTHR24273:SF32">
    <property type="entry name" value="HYALIN"/>
    <property type="match status" value="1"/>
</dbReference>
<dbReference type="InterPro" id="IPR011081">
    <property type="entry name" value="Big_4"/>
</dbReference>
<dbReference type="NCBIfam" id="TIGR04131">
    <property type="entry name" value="Bac_Flav_CTERM"/>
    <property type="match status" value="1"/>
</dbReference>
<dbReference type="Pfam" id="PF24517">
    <property type="entry name" value="CBM96"/>
    <property type="match status" value="1"/>
</dbReference>
<dbReference type="Pfam" id="PF13385">
    <property type="entry name" value="Laminin_G_3"/>
    <property type="match status" value="2"/>
</dbReference>
<sequence>MAQQYTANFSTPPTFYEGFWAGAKTHATVNLGGVDYDITIGQVTNWSHSSSGGESNSGSITAIGGGDVSVTLKRKDNQRFQFYGVWLKYTNYSGYANKDLRVTYSGSTDPQQTFGGNSTAVLSKNVNVTSVSLYFGGLDRLYLDNLIVGPAVASLPTLVTNSVSNINSTFATAGGNITSDGGGPITERGLVWSTATNPTTGDNKLAIGSGTGSFSGQITNLTANTTYYVRAYAINSAGTAYGSQVSFTTTDASGPFSLTPTLDTSFDNTGSYPNENTCYVGYEPSWGQMTAALKFALTPISGTVTSAKLRLFVNYKSGTNPFIKVWSSANESWTASISSAPATNQALGQVDATAVNSWIEVDVTDYVKAQVAGSKIASLVVTGNTSSSPGEVYFNSMESTTNQPLLVVTTGAALSSNADLSGITLSTGTLAPTFATGTTSYTATVANGVSTIDITPALADVKAAIKVNGNSVASGSASNVPLVVGNNAITILVTAEDGTTKTYTVNVTRLNPSVPASAISFNGFNQYINVPNNSAFEYGTGTVEVWVKPDWTPGTKGANPCVLSMRADAGGATRYSLHINDNLGAIGIYNGSYATLPYSFAKGQWYHIAVVMKATGNEYFVNGVSIGSTNNPIATGVTGLNFKVGASEISASSAYTKEFFLGEMDDIRVWNTMRTASQIASSYQNELTVPATGLVAYYKIDAGITADGNKFAKAATDHSGNNYNGTVVNYFNDADLKGLAISAGTLSPAFATLTTGYSATVPSTASSINVTPTTSDSKATVNINSVAAASGSTTPVNLAFGSNAVNVKVTAQDGTIKTYTINVTRQLSSNADLSNLAVSAGVITPAFASGTTSYSVSLPSGTTSLNLTPTVADANATVKVNGTDVASGSAHSVTLNTGNNAITIAITAQNGTTKSYTLTANVNNTPKPIAGYLNGLKFDGVNDYVEIPSQTSNQFDSNTEFTVSMWYKANSMAAAGLFNRPSGGGDMQLWFTAENGKFTFAIDKHGWGWRWLTSTDAYKVGEWVQVSIVRRNVSGQRNMEIYANGVLVGSASLAYTSSASSAPIRIGTFMNVDGGFANGQIDNVSLWKKALTVEEIKTLGTSTLNGNEASLAGYWRFDETTGTIAYDATANANHGTLINMDLAAARVASTAGDITTNEDVVFTGKLAGSDESGNTLTYSVVTAPAKGALVITDVATGAFTYTPAANIHGSDVFTYKVNNGSLDSDAATVNVNIVSVNDAPVAVAKTVTATVDANCQAVVDASAFDNGSSDVDGDELTYSISPAGPFTVGTTNVTLTVSDGKGGTSTAATTITVVDNIKPRFGNMVGNPVASNTSSQPGVFMKKADVWHGPSPYDHHQVAAADFDGDGDLDLAYTTNNSPAIYLNDGKGVMTAGFSISNFRPGSVVTGDLNGDGKPDIIYGASASGTPSSRVYMNNGDGTFTITQSNVGGVDRVTDVALADLDGDGDLDVFFVGSGYSNRNHRVYFNDGNGNLSPSSQLFNTNDWGARVVLRDFNGDGTIDAFVTADWPENSSRLWINNGSGQFSASGPSFVNGYGIDAADFDKDGDMDIIYATSNTTFAFLINNGTGSFTQSTQVFSNPEGHKPMDVKFADIDNDNDADIIVGYSASPRIYLNDGSGQYSLGNTIPIQYSAVLKHMIFVDMDGDQDLDFVDAMAGAFNEVVFNQLTHPVTGGCSDIVVNNTPGQCGAVVTFTNAFSDNCPGATVAYSHASGSFFPIGVTTVTGEVTDAAGNKTTCSFTVTVADTEKPIVKTKAITVELDATGAATITPAMVNNGSTDNCSIASDGYSLDKTSFSCADLGDKTVSLTVTDVNGNTAMATVIVTVVDNVKPTAVAKNITVYLDGNGAATITAAQVNNGSTDACGIASVAIDKTIFSCVDLGANTVTLTVTDNNGNTATATATVTVEDNIAPVAKAQNITVQLNANGTATIAAADIDNGSTDNCGIASLALSKTTFGCAEVGANTVTLTVTDNSGNTHTATATVTVEDNIPPVAMAQNITVQLDASGNATVMAEQINNGSGDNCGVASFALSKTTFDCSNVGDNTVTLTVTDKSGNTHSATAIVTVEDKVAPTVVTKNITVQLDAIGKATITPDMINNGSTDNCAIASITLDKTEFTCINSAANTVTLTVTDVNGNRSSATAIVTVVDNIAPVAKAKNITVQINASGNATIAASDVDNGSGDNCGVASITLDKSSFDCSNTGANTVMLTVTDNSGNTHTATTIVTVEDKIAPSITAPANVVVDVDPGKNTASNVALGTPVTADNCSVASVTNDAPAVFPTGVTTVTWTVTDASGNTSTTTQTVTVRRDVVSVATPATINVPIRTAYAAVPLPATVTVTYSDGKTEVIGVTWTQGTYNGTVAGNYVLNGQLALTAGTTNTGGKVAKITVVVEPNKVPTALAFSATTFKPDAKADDVIGTLTTTDPDDTQFVYTLVAGTGDADNSLFEIRGDKVYLKSNNGLSGQTQFTFRVRSTDPYQNTIEKAFTLSKGNYGVAEDKLKIVNAFSPNNDGINDNWFIPELRFYNSVEVEVFDRSGVRLFHTTDPEKGWDGRGLNGQVLKGAFFYIVQVKDINLVKKGVVTIISK</sequence>
<protein>
    <submittedName>
        <fullName evidence="8">FG-GAP-like repeat-containing protein</fullName>
    </submittedName>
</protein>
<keyword evidence="3" id="KW-0732">Signal</keyword>
<dbReference type="InterPro" id="IPR013320">
    <property type="entry name" value="ConA-like_dom_sf"/>
</dbReference>
<dbReference type="PROSITE" id="PS50825">
    <property type="entry name" value="HYR"/>
    <property type="match status" value="2"/>
</dbReference>
<dbReference type="InterPro" id="IPR055372">
    <property type="entry name" value="CBM96"/>
</dbReference>
<dbReference type="Gene3D" id="2.130.10.130">
    <property type="entry name" value="Integrin alpha, N-terminal"/>
    <property type="match status" value="2"/>
</dbReference>
<evidence type="ECO:0000256" key="1">
    <source>
        <dbReference type="ARBA" id="ARBA00004613"/>
    </source>
</evidence>
<dbReference type="InterPro" id="IPR003961">
    <property type="entry name" value="FN3_dom"/>
</dbReference>
<accession>A0ABS7CUF2</accession>
<dbReference type="Pfam" id="PF07532">
    <property type="entry name" value="Big_4"/>
    <property type="match status" value="1"/>
</dbReference>
<dbReference type="Pfam" id="PF13585">
    <property type="entry name" value="CHU_C"/>
    <property type="match status" value="1"/>
</dbReference>
<evidence type="ECO:0000256" key="3">
    <source>
        <dbReference type="ARBA" id="ARBA00022729"/>
    </source>
</evidence>
<proteinExistence type="predicted"/>
<dbReference type="SMART" id="SM00560">
    <property type="entry name" value="LamGL"/>
    <property type="match status" value="2"/>
</dbReference>
<keyword evidence="9" id="KW-1185">Reference proteome</keyword>
<evidence type="ECO:0000313" key="8">
    <source>
        <dbReference type="EMBL" id="MBW7467452.1"/>
    </source>
</evidence>
<dbReference type="SUPFAM" id="SSF49899">
    <property type="entry name" value="Concanavalin A-like lectins/glucanases"/>
    <property type="match status" value="2"/>
</dbReference>
<dbReference type="SUPFAM" id="SSF49265">
    <property type="entry name" value="Fibronectin type III"/>
    <property type="match status" value="1"/>
</dbReference>
<evidence type="ECO:0000259" key="6">
    <source>
        <dbReference type="PROSITE" id="PS50825"/>
    </source>
</evidence>